<gene>
    <name evidence="2" type="ORF">JVT61DRAFT_3916</name>
</gene>
<comment type="caution">
    <text evidence="2">The sequence shown here is derived from an EMBL/GenBank/DDBJ whole genome shotgun (WGS) entry which is preliminary data.</text>
</comment>
<evidence type="ECO:0000313" key="2">
    <source>
        <dbReference type="EMBL" id="KAG6374565.1"/>
    </source>
</evidence>
<evidence type="ECO:0000313" key="3">
    <source>
        <dbReference type="Proteomes" id="UP000683000"/>
    </source>
</evidence>
<name>A0A8I2YMH5_9AGAM</name>
<evidence type="ECO:0000256" key="1">
    <source>
        <dbReference type="SAM" id="MobiDB-lite"/>
    </source>
</evidence>
<feature type="compositionally biased region" description="Polar residues" evidence="1">
    <location>
        <begin position="215"/>
        <end position="225"/>
    </location>
</feature>
<feature type="compositionally biased region" description="Acidic residues" evidence="1">
    <location>
        <begin position="201"/>
        <end position="211"/>
    </location>
</feature>
<organism evidence="2 3">
    <name type="scientific">Boletus reticuloceps</name>
    <dbReference type="NCBI Taxonomy" id="495285"/>
    <lineage>
        <taxon>Eukaryota</taxon>
        <taxon>Fungi</taxon>
        <taxon>Dikarya</taxon>
        <taxon>Basidiomycota</taxon>
        <taxon>Agaricomycotina</taxon>
        <taxon>Agaricomycetes</taxon>
        <taxon>Agaricomycetidae</taxon>
        <taxon>Boletales</taxon>
        <taxon>Boletineae</taxon>
        <taxon>Boletaceae</taxon>
        <taxon>Boletoideae</taxon>
        <taxon>Boletus</taxon>
    </lineage>
</organism>
<sequence length="225" mass="24814">MDANLANAILENVDSAIYQIFQRCIPLITVVAWTEAQEQVDGQLTIASQVVDSATSVPSLVIATKMFWRGKDQGWPDWNKIVGCPSELLRCHLWYRPTTTIPLMNATLDPPTSNNETAVRLLWNVGGWGGERTDALPRESQDDGIEREDLVRTRTQDAPEPSAETHHFEQTSQTASQSGPPVALRGSEDEERAIDQAETPSNEEDQLDEGPECGRSTTRATSPAN</sequence>
<dbReference type="AlphaFoldDB" id="A0A8I2YMH5"/>
<feature type="compositionally biased region" description="Polar residues" evidence="1">
    <location>
        <begin position="170"/>
        <end position="179"/>
    </location>
</feature>
<keyword evidence="3" id="KW-1185">Reference proteome</keyword>
<feature type="region of interest" description="Disordered" evidence="1">
    <location>
        <begin position="153"/>
        <end position="225"/>
    </location>
</feature>
<dbReference type="Proteomes" id="UP000683000">
    <property type="component" value="Unassembled WGS sequence"/>
</dbReference>
<accession>A0A8I2YMH5</accession>
<reference evidence="2" key="1">
    <citation type="submission" date="2021-03" db="EMBL/GenBank/DDBJ databases">
        <title>Evolutionary innovations through gain and loss of genes in the ectomycorrhizal Boletales.</title>
        <authorList>
            <person name="Wu G."/>
            <person name="Miyauchi S."/>
            <person name="Morin E."/>
            <person name="Yang Z.-L."/>
            <person name="Xu J."/>
            <person name="Martin F.M."/>
        </authorList>
    </citation>
    <scope>NUCLEOTIDE SEQUENCE</scope>
    <source>
        <strain evidence="2">BR01</strain>
    </source>
</reference>
<dbReference type="EMBL" id="JAGFBS010000017">
    <property type="protein sequence ID" value="KAG6374565.1"/>
    <property type="molecule type" value="Genomic_DNA"/>
</dbReference>
<feature type="compositionally biased region" description="Basic and acidic residues" evidence="1">
    <location>
        <begin position="153"/>
        <end position="169"/>
    </location>
</feature>
<proteinExistence type="predicted"/>
<protein>
    <submittedName>
        <fullName evidence="2">Uncharacterized protein</fullName>
    </submittedName>
</protein>